<comment type="caution">
    <text evidence="1">The sequence shown here is derived from an EMBL/GenBank/DDBJ whole genome shotgun (WGS) entry which is preliminary data.</text>
</comment>
<accession>F3GHW5</accession>
<dbReference type="Proteomes" id="UP000004986">
    <property type="component" value="Unassembled WGS sequence"/>
</dbReference>
<dbReference type="AlphaFoldDB" id="F3GHW5"/>
<protein>
    <submittedName>
        <fullName evidence="1">Uncharacterized protein</fullName>
    </submittedName>
</protein>
<evidence type="ECO:0000313" key="1">
    <source>
        <dbReference type="EMBL" id="EGH46668.1"/>
    </source>
</evidence>
<dbReference type="EMBL" id="AEAI01001713">
    <property type="protein sequence ID" value="EGH46668.1"/>
    <property type="molecule type" value="Genomic_DNA"/>
</dbReference>
<name>F3GHW5_PSESJ</name>
<feature type="non-terminal residue" evidence="1">
    <location>
        <position position="39"/>
    </location>
</feature>
<organism evidence="1 2">
    <name type="scientific">Pseudomonas syringae pv. pisi str. 1704B</name>
    <dbReference type="NCBI Taxonomy" id="629263"/>
    <lineage>
        <taxon>Bacteria</taxon>
        <taxon>Pseudomonadati</taxon>
        <taxon>Pseudomonadota</taxon>
        <taxon>Gammaproteobacteria</taxon>
        <taxon>Pseudomonadales</taxon>
        <taxon>Pseudomonadaceae</taxon>
        <taxon>Pseudomonas</taxon>
        <taxon>Pseudomonas syringae</taxon>
    </lineage>
</organism>
<reference evidence="1 2" key="1">
    <citation type="journal article" date="2011" name="PLoS Pathog.">
        <title>Dynamic evolution of pathogenicity revealed by sequencing and comparative genomics of 19 Pseudomonas syringae isolates.</title>
        <authorList>
            <person name="Baltrus D.A."/>
            <person name="Nishimura M.T."/>
            <person name="Romanchuk A."/>
            <person name="Chang J.H."/>
            <person name="Mukhtar M.S."/>
            <person name="Cherkis K."/>
            <person name="Roach J."/>
            <person name="Grant S.R."/>
            <person name="Jones C.D."/>
            <person name="Dangl J.L."/>
        </authorList>
    </citation>
    <scope>NUCLEOTIDE SEQUENCE [LARGE SCALE GENOMIC DNA]</scope>
    <source>
        <strain evidence="1 2">1704B</strain>
    </source>
</reference>
<gene>
    <name evidence="1" type="ORF">PSYPI_31928</name>
</gene>
<evidence type="ECO:0000313" key="2">
    <source>
        <dbReference type="Proteomes" id="UP000004986"/>
    </source>
</evidence>
<proteinExistence type="predicted"/>
<dbReference type="HOGENOM" id="CLU_3321925_0_0_6"/>
<keyword evidence="2" id="KW-1185">Reference proteome</keyword>
<sequence length="39" mass="4074">MNASGLYGQVFLSLEQHAGIVVEAPLIEGDLFTAVPQAS</sequence>